<evidence type="ECO:0000256" key="8">
    <source>
        <dbReference type="ARBA" id="ARBA00023004"/>
    </source>
</evidence>
<comment type="cofactor">
    <cofactor evidence="1">
        <name>Fe(2+)</name>
        <dbReference type="ChEBI" id="CHEBI:29033"/>
    </cofactor>
</comment>
<keyword evidence="12" id="KW-1185">Reference proteome</keyword>
<reference evidence="10 12" key="1">
    <citation type="submission" date="2016-05" db="EMBL/GenBank/DDBJ databases">
        <title>Comparative analysis of secretome profiles of manganese(II)-oxidizing ascomycete fungi.</title>
        <authorList>
            <consortium name="DOE Joint Genome Institute"/>
            <person name="Zeiner C.A."/>
            <person name="Purvine S.O."/>
            <person name="Zink E.M."/>
            <person name="Wu S."/>
            <person name="Pasa-Tolic L."/>
            <person name="Chaput D.L."/>
            <person name="Haridas S."/>
            <person name="Grigoriev I.V."/>
            <person name="Santelli C.M."/>
            <person name="Hansel C.M."/>
        </authorList>
    </citation>
    <scope>NUCLEOTIDE SEQUENCE [LARGE SCALE GENOMIC DNA]</scope>
    <source>
        <strain evidence="10 12">SRC1lrK2f</strain>
    </source>
</reference>
<accession>A0A177D8B9</accession>
<organism evidence="10 12">
    <name type="scientific">Alternaria alternata</name>
    <name type="common">Alternaria rot fungus</name>
    <name type="synonym">Torula alternata</name>
    <dbReference type="NCBI Taxonomy" id="5599"/>
    <lineage>
        <taxon>Eukaryota</taxon>
        <taxon>Fungi</taxon>
        <taxon>Dikarya</taxon>
        <taxon>Ascomycota</taxon>
        <taxon>Pezizomycotina</taxon>
        <taxon>Dothideomycetes</taxon>
        <taxon>Pleosporomycetidae</taxon>
        <taxon>Pleosporales</taxon>
        <taxon>Pleosporineae</taxon>
        <taxon>Pleosporaceae</taxon>
        <taxon>Alternaria</taxon>
        <taxon>Alternaria sect. Alternaria</taxon>
        <taxon>Alternaria alternata complex</taxon>
    </lineage>
</organism>
<dbReference type="OMA" id="EITTHSW"/>
<evidence type="ECO:0000256" key="5">
    <source>
        <dbReference type="ARBA" id="ARBA00022797"/>
    </source>
</evidence>
<dbReference type="InterPro" id="IPR050383">
    <property type="entry name" value="GlyoxalaseI/FosfomycinResist"/>
</dbReference>
<dbReference type="RefSeq" id="XP_018380590.1">
    <property type="nucleotide sequence ID" value="XM_018526031.1"/>
</dbReference>
<dbReference type="VEuPathDB" id="FungiDB:CC77DRAFT_1025230"/>
<evidence type="ECO:0000256" key="7">
    <source>
        <dbReference type="ARBA" id="ARBA00023002"/>
    </source>
</evidence>
<dbReference type="PANTHER" id="PTHR21366">
    <property type="entry name" value="GLYOXALASE FAMILY PROTEIN"/>
    <property type="match status" value="1"/>
</dbReference>
<dbReference type="PROSITE" id="PS51819">
    <property type="entry name" value="VOC"/>
    <property type="match status" value="1"/>
</dbReference>
<keyword evidence="5" id="KW-0058">Aromatic hydrocarbons catabolism</keyword>
<evidence type="ECO:0000313" key="11">
    <source>
        <dbReference type="EMBL" id="RYN70966.1"/>
    </source>
</evidence>
<dbReference type="InterPro" id="IPR004360">
    <property type="entry name" value="Glyas_Fos-R_dOase_dom"/>
</dbReference>
<protein>
    <submittedName>
        <fullName evidence="10">Glyoxalase/Bleomycin resistance protein/Dihydroxybiphenyl dioxygenase</fullName>
    </submittedName>
</protein>
<dbReference type="GeneID" id="29111625"/>
<evidence type="ECO:0000256" key="2">
    <source>
        <dbReference type="ARBA" id="ARBA00008784"/>
    </source>
</evidence>
<dbReference type="GO" id="GO:0051213">
    <property type="term" value="F:dioxygenase activity"/>
    <property type="evidence" value="ECO:0007669"/>
    <property type="project" value="UniProtKB-KW"/>
</dbReference>
<sequence length="194" mass="22179">MAINFDEPFSVVKSPGKLAHVVLRTNNFQNMVRYYTDFLGARVQYENEYLAFLTYDDEHHRIALVQAPGTQNRVKGTCGLEHIAFTFGSLSDLLLSYRQRKSKGIMPLWPVNHGPTTSIYYRDPDGNELETQVDNFKDADEATEFMKSKAFADNPIGVDFDPEEFITRLQNGEKEEVLMKRPESGPRGLPDHML</sequence>
<evidence type="ECO:0000256" key="4">
    <source>
        <dbReference type="ARBA" id="ARBA00022723"/>
    </source>
</evidence>
<dbReference type="EMBL" id="KV441495">
    <property type="protein sequence ID" value="OAG15169.1"/>
    <property type="molecule type" value="Genomic_DNA"/>
</dbReference>
<dbReference type="InterPro" id="IPR037523">
    <property type="entry name" value="VOC_core"/>
</dbReference>
<dbReference type="AlphaFoldDB" id="A0A177D8B9"/>
<evidence type="ECO:0000313" key="10">
    <source>
        <dbReference type="EMBL" id="OAG15169.1"/>
    </source>
</evidence>
<dbReference type="Pfam" id="PF00903">
    <property type="entry name" value="Glyoxalase"/>
    <property type="match status" value="1"/>
</dbReference>
<keyword evidence="4" id="KW-0479">Metal-binding</keyword>
<reference evidence="11" key="3">
    <citation type="journal article" date="2019" name="J. ISSAAS">
        <title>Genomics, evolutionary history and diagnostics of the Alternaria alternata species group including apple and Asian pear pathotypes.</title>
        <authorList>
            <person name="Armitage A.D."/>
            <person name="Cockerton H.M."/>
            <person name="Sreenivasaprasad S."/>
            <person name="Woodhall J."/>
            <person name="Lane C."/>
            <person name="Harrison R.J."/>
            <person name="Clarkson J.P."/>
        </authorList>
    </citation>
    <scope>NUCLEOTIDE SEQUENCE</scope>
    <source>
        <strain evidence="11">FERA 1177</strain>
    </source>
</reference>
<dbReference type="CDD" id="cd08348">
    <property type="entry name" value="BphC2-C3-RGP6_C_like"/>
    <property type="match status" value="1"/>
</dbReference>
<evidence type="ECO:0000259" key="9">
    <source>
        <dbReference type="PROSITE" id="PS51819"/>
    </source>
</evidence>
<dbReference type="Proteomes" id="UP000291422">
    <property type="component" value="Unassembled WGS sequence"/>
</dbReference>
<proteinExistence type="inferred from homology"/>
<comment type="similarity">
    <text evidence="3">Belongs to the glyoxalase I family.</text>
</comment>
<dbReference type="Proteomes" id="UP000077248">
    <property type="component" value="Unassembled WGS sequence"/>
</dbReference>
<name>A0A177D8B9_ALTAL</name>
<comment type="similarity">
    <text evidence="2">Belongs to the extradiol ring-cleavage dioxygenase family.</text>
</comment>
<gene>
    <name evidence="11" type="ORF">AA0117_g10079</name>
    <name evidence="10" type="ORF">CC77DRAFT_1025230</name>
</gene>
<dbReference type="InterPro" id="IPR000486">
    <property type="entry name" value="Xdiol_ring_cleave_dOase_1/2"/>
</dbReference>
<evidence type="ECO:0000313" key="12">
    <source>
        <dbReference type="Proteomes" id="UP000077248"/>
    </source>
</evidence>
<evidence type="ECO:0000256" key="3">
    <source>
        <dbReference type="ARBA" id="ARBA00010363"/>
    </source>
</evidence>
<dbReference type="PANTHER" id="PTHR21366:SF14">
    <property type="entry name" value="GLYOXALASE DOMAIN-CONTAINING PROTEIN 5"/>
    <property type="match status" value="1"/>
</dbReference>
<keyword evidence="7" id="KW-0560">Oxidoreductase</keyword>
<dbReference type="SUPFAM" id="SSF54593">
    <property type="entry name" value="Glyoxalase/Bleomycin resistance protein/Dihydroxybiphenyl dioxygenase"/>
    <property type="match status" value="1"/>
</dbReference>
<keyword evidence="6 10" id="KW-0223">Dioxygenase</keyword>
<feature type="domain" description="VOC" evidence="9">
    <location>
        <begin position="17"/>
        <end position="134"/>
    </location>
</feature>
<dbReference type="Gene3D" id="3.10.180.10">
    <property type="entry name" value="2,3-Dihydroxybiphenyl 1,2-Dioxygenase, domain 1"/>
    <property type="match status" value="1"/>
</dbReference>
<evidence type="ECO:0000256" key="6">
    <source>
        <dbReference type="ARBA" id="ARBA00022964"/>
    </source>
</evidence>
<evidence type="ECO:0000256" key="1">
    <source>
        <dbReference type="ARBA" id="ARBA00001954"/>
    </source>
</evidence>
<reference evidence="13" key="2">
    <citation type="journal article" date="2019" name="bioRxiv">
        <title>Genomics, evolutionary history and diagnostics of the Alternaria alternata species group including apple and Asian pear pathotypes.</title>
        <authorList>
            <person name="Armitage A.D."/>
            <person name="Cockerton H.M."/>
            <person name="Sreenivasaprasad S."/>
            <person name="Woodhall J.W."/>
            <person name="Lane C.R."/>
            <person name="Harrison R.J."/>
            <person name="Clarkson J.P."/>
        </authorList>
    </citation>
    <scope>NUCLEOTIDE SEQUENCE [LARGE SCALE GENOMIC DNA]</scope>
    <source>
        <strain evidence="13">FERA 1177</strain>
    </source>
</reference>
<dbReference type="PROSITE" id="PS00082">
    <property type="entry name" value="EXTRADIOL_DIOXYGENAS"/>
    <property type="match status" value="1"/>
</dbReference>
<keyword evidence="8" id="KW-0408">Iron</keyword>
<dbReference type="InterPro" id="IPR029068">
    <property type="entry name" value="Glyas_Bleomycin-R_OHBP_Dase"/>
</dbReference>
<dbReference type="GO" id="GO:0008198">
    <property type="term" value="F:ferrous iron binding"/>
    <property type="evidence" value="ECO:0007669"/>
    <property type="project" value="InterPro"/>
</dbReference>
<dbReference type="EMBL" id="PDXD01000036">
    <property type="protein sequence ID" value="RYN70966.1"/>
    <property type="molecule type" value="Genomic_DNA"/>
</dbReference>
<dbReference type="KEGG" id="aalt:CC77DRAFT_1025230"/>
<evidence type="ECO:0000313" key="13">
    <source>
        <dbReference type="Proteomes" id="UP000291422"/>
    </source>
</evidence>